<proteinExistence type="predicted"/>
<reference evidence="2" key="1">
    <citation type="submission" date="2023-09" db="EMBL/GenBank/DDBJ databases">
        <title>Description of first Herbaspirillum huttiense subsp. nephrolepsisexaltata and Herbaspirillum huttiense subsp. lycopersicon.</title>
        <authorList>
            <person name="Poudel M."/>
            <person name="Sharma A."/>
            <person name="Goss E."/>
            <person name="Tapia J.H."/>
            <person name="Harmon C.M."/>
            <person name="Jones J.B."/>
        </authorList>
    </citation>
    <scope>NUCLEOTIDE SEQUENCE</scope>
    <source>
        <strain evidence="2">SE1</strain>
    </source>
</reference>
<gene>
    <name evidence="2" type="ORF">RI048_02750</name>
</gene>
<name>A0ABU2EG60_9BURK</name>
<organism evidence="2 3">
    <name type="scientific">Herbaspirillum huttiense subsp. lycopersici</name>
    <dbReference type="NCBI Taxonomy" id="3074428"/>
    <lineage>
        <taxon>Bacteria</taxon>
        <taxon>Pseudomonadati</taxon>
        <taxon>Pseudomonadota</taxon>
        <taxon>Betaproteobacteria</taxon>
        <taxon>Burkholderiales</taxon>
        <taxon>Oxalobacteraceae</taxon>
        <taxon>Herbaspirillum</taxon>
    </lineage>
</organism>
<feature type="domain" description="RNA polymerase sigma-70 region 2" evidence="1">
    <location>
        <begin position="27"/>
        <end position="73"/>
    </location>
</feature>
<sequence>MQSLEFKDNVGLVHFQAKRGFAWAQKAGTGLDYEDMFQEASIAFLAAADGYKEESGVKFSAYYTMVARSYFQKAVGRMTGVKTMNEKEKDMIKARHEENDLRASQGLPRLPEINLNPAAIPFSELGGEPGAGEADFTPFESTIMSDCLSPEEQLELREQAALAIKNLSPLAKLIVEWLADPPDFLLQELRAQAAHAEVCRAAGARAKKTDGVTIDAIVKILKSIGDVPEEMLIPATAELAKAAERFEEAA</sequence>
<dbReference type="RefSeq" id="WP_310839546.1">
    <property type="nucleotide sequence ID" value="NZ_JAVLSJ010000001.1"/>
</dbReference>
<dbReference type="InterPro" id="IPR013325">
    <property type="entry name" value="RNA_pol_sigma_r2"/>
</dbReference>
<evidence type="ECO:0000259" key="1">
    <source>
        <dbReference type="Pfam" id="PF04542"/>
    </source>
</evidence>
<keyword evidence="3" id="KW-1185">Reference proteome</keyword>
<evidence type="ECO:0000313" key="3">
    <source>
        <dbReference type="Proteomes" id="UP001246576"/>
    </source>
</evidence>
<dbReference type="InterPro" id="IPR007627">
    <property type="entry name" value="RNA_pol_sigma70_r2"/>
</dbReference>
<dbReference type="Pfam" id="PF04542">
    <property type="entry name" value="Sigma70_r2"/>
    <property type="match status" value="1"/>
</dbReference>
<dbReference type="SUPFAM" id="SSF88946">
    <property type="entry name" value="Sigma2 domain of RNA polymerase sigma factors"/>
    <property type="match status" value="1"/>
</dbReference>
<accession>A0ABU2EG60</accession>
<dbReference type="Gene3D" id="1.10.1740.10">
    <property type="match status" value="1"/>
</dbReference>
<evidence type="ECO:0000313" key="2">
    <source>
        <dbReference type="EMBL" id="MDR9847126.1"/>
    </source>
</evidence>
<protein>
    <submittedName>
        <fullName evidence="2">Sigma factor</fullName>
    </submittedName>
</protein>
<dbReference type="Proteomes" id="UP001246576">
    <property type="component" value="Unassembled WGS sequence"/>
</dbReference>
<dbReference type="EMBL" id="JAVLSJ010000001">
    <property type="protein sequence ID" value="MDR9847126.1"/>
    <property type="molecule type" value="Genomic_DNA"/>
</dbReference>
<comment type="caution">
    <text evidence="2">The sequence shown here is derived from an EMBL/GenBank/DDBJ whole genome shotgun (WGS) entry which is preliminary data.</text>
</comment>